<protein>
    <submittedName>
        <fullName evidence="1">Uncharacterized protein</fullName>
    </submittedName>
</protein>
<accession>A0A8X7BJW0</accession>
<evidence type="ECO:0000313" key="2">
    <source>
        <dbReference type="Proteomes" id="UP000887159"/>
    </source>
</evidence>
<dbReference type="EMBL" id="BMAU01021418">
    <property type="protein sequence ID" value="GFY33915.1"/>
    <property type="molecule type" value="Genomic_DNA"/>
</dbReference>
<organism evidence="1 2">
    <name type="scientific">Trichonephila clavipes</name>
    <name type="common">Golden silk orbweaver</name>
    <name type="synonym">Nephila clavipes</name>
    <dbReference type="NCBI Taxonomy" id="2585209"/>
    <lineage>
        <taxon>Eukaryota</taxon>
        <taxon>Metazoa</taxon>
        <taxon>Ecdysozoa</taxon>
        <taxon>Arthropoda</taxon>
        <taxon>Chelicerata</taxon>
        <taxon>Arachnida</taxon>
        <taxon>Araneae</taxon>
        <taxon>Araneomorphae</taxon>
        <taxon>Entelegynae</taxon>
        <taxon>Araneoidea</taxon>
        <taxon>Nephilidae</taxon>
        <taxon>Trichonephila</taxon>
    </lineage>
</organism>
<keyword evidence="2" id="KW-1185">Reference proteome</keyword>
<gene>
    <name evidence="1" type="ORF">TNCV_4596231</name>
</gene>
<dbReference type="AlphaFoldDB" id="A0A8X7BJW0"/>
<sequence>MSTLELAPTLKTFTPCQREDLKPHRFSVHRRPLHGESSAALSFEPVTRQRQLGVHDPDHSTSTAILTSSVSKLLHQFRNFQAKLGED</sequence>
<dbReference type="Proteomes" id="UP000887159">
    <property type="component" value="Unassembled WGS sequence"/>
</dbReference>
<reference evidence="1" key="1">
    <citation type="submission" date="2020-08" db="EMBL/GenBank/DDBJ databases">
        <title>Multicomponent nature underlies the extraordinary mechanical properties of spider dragline silk.</title>
        <authorList>
            <person name="Kono N."/>
            <person name="Nakamura H."/>
            <person name="Mori M."/>
            <person name="Yoshida Y."/>
            <person name="Ohtoshi R."/>
            <person name="Malay A.D."/>
            <person name="Moran D.A.P."/>
            <person name="Tomita M."/>
            <person name="Numata K."/>
            <person name="Arakawa K."/>
        </authorList>
    </citation>
    <scope>NUCLEOTIDE SEQUENCE</scope>
</reference>
<name>A0A8X7BJW0_TRICX</name>
<comment type="caution">
    <text evidence="1">The sequence shown here is derived from an EMBL/GenBank/DDBJ whole genome shotgun (WGS) entry which is preliminary data.</text>
</comment>
<proteinExistence type="predicted"/>
<evidence type="ECO:0000313" key="1">
    <source>
        <dbReference type="EMBL" id="GFY33915.1"/>
    </source>
</evidence>